<protein>
    <submittedName>
        <fullName evidence="1">Uncharacterized protein</fullName>
    </submittedName>
</protein>
<dbReference type="AlphaFoldDB" id="A0A1B9E7Q7"/>
<dbReference type="EMBL" id="LVEP01000013">
    <property type="protein sequence ID" value="OCB77941.1"/>
    <property type="molecule type" value="Genomic_DNA"/>
</dbReference>
<comment type="caution">
    <text evidence="1">The sequence shown here is derived from an EMBL/GenBank/DDBJ whole genome shotgun (WGS) entry which is preliminary data.</text>
</comment>
<keyword evidence="2" id="KW-1185">Reference proteome</keyword>
<dbReference type="Proteomes" id="UP000093510">
    <property type="component" value="Unassembled WGS sequence"/>
</dbReference>
<reference evidence="1 2" key="1">
    <citation type="submission" date="2016-03" db="EMBL/GenBank/DDBJ databases">
        <authorList>
            <person name="Ploux O."/>
        </authorList>
    </citation>
    <scope>NUCLEOTIDE SEQUENCE [LARGE SCALE GENOMIC DNA]</scope>
    <source>
        <strain evidence="1 2">LPB0076</strain>
    </source>
</reference>
<organism evidence="1 2">
    <name type="scientific">Flavobacterium crassostreae</name>
    <dbReference type="NCBI Taxonomy" id="1763534"/>
    <lineage>
        <taxon>Bacteria</taxon>
        <taxon>Pseudomonadati</taxon>
        <taxon>Bacteroidota</taxon>
        <taxon>Flavobacteriia</taxon>
        <taxon>Flavobacteriales</taxon>
        <taxon>Flavobacteriaceae</taxon>
        <taxon>Flavobacterium</taxon>
    </lineage>
</organism>
<name>A0A1B9E7Q7_9FLAO</name>
<sequence length="87" mass="10440">MKSYGFKNICDVDVFDYLNLKENPKYIDIDKNNKGYHFGINLNDNPLKGFVKVNSIQEIEFELRKHDFIYRKNTSKILKYIQTQLYP</sequence>
<evidence type="ECO:0000313" key="2">
    <source>
        <dbReference type="Proteomes" id="UP000093510"/>
    </source>
</evidence>
<accession>A0A1B9E7Q7</accession>
<dbReference type="RefSeq" id="WP_066332303.1">
    <property type="nucleotide sequence ID" value="NZ_CP017688.1"/>
</dbReference>
<proteinExistence type="predicted"/>
<dbReference type="OrthoDB" id="9908757at2"/>
<evidence type="ECO:0000313" key="1">
    <source>
        <dbReference type="EMBL" id="OCB77941.1"/>
    </source>
</evidence>
<gene>
    <name evidence="1" type="ORF">LPBF_03065</name>
</gene>